<feature type="transmembrane region" description="Helical" evidence="7">
    <location>
        <begin position="67"/>
        <end position="89"/>
    </location>
</feature>
<keyword evidence="3 7" id="KW-1133">Transmembrane helix</keyword>
<organism evidence="9 10">
    <name type="scientific">Lophiostoma macrostomum CBS 122681</name>
    <dbReference type="NCBI Taxonomy" id="1314788"/>
    <lineage>
        <taxon>Eukaryota</taxon>
        <taxon>Fungi</taxon>
        <taxon>Dikarya</taxon>
        <taxon>Ascomycota</taxon>
        <taxon>Pezizomycotina</taxon>
        <taxon>Dothideomycetes</taxon>
        <taxon>Pleosporomycetidae</taxon>
        <taxon>Pleosporales</taxon>
        <taxon>Lophiostomataceae</taxon>
        <taxon>Lophiostoma</taxon>
    </lineage>
</organism>
<evidence type="ECO:0000313" key="10">
    <source>
        <dbReference type="Proteomes" id="UP000799324"/>
    </source>
</evidence>
<evidence type="ECO:0000256" key="4">
    <source>
        <dbReference type="ARBA" id="ARBA00023136"/>
    </source>
</evidence>
<dbReference type="OrthoDB" id="4682787at2759"/>
<dbReference type="Pfam" id="PF20684">
    <property type="entry name" value="Fung_rhodopsin"/>
    <property type="match status" value="1"/>
</dbReference>
<feature type="compositionally biased region" description="Basic and acidic residues" evidence="6">
    <location>
        <begin position="390"/>
        <end position="401"/>
    </location>
</feature>
<feature type="domain" description="Rhodopsin" evidence="8">
    <location>
        <begin position="52"/>
        <end position="290"/>
    </location>
</feature>
<comment type="similarity">
    <text evidence="5">Belongs to the SAT4 family.</text>
</comment>
<feature type="region of interest" description="Disordered" evidence="6">
    <location>
        <begin position="362"/>
        <end position="401"/>
    </location>
</feature>
<dbReference type="AlphaFoldDB" id="A0A6A6T512"/>
<evidence type="ECO:0000256" key="7">
    <source>
        <dbReference type="SAM" id="Phobius"/>
    </source>
</evidence>
<keyword evidence="10" id="KW-1185">Reference proteome</keyword>
<feature type="transmembrane region" description="Helical" evidence="7">
    <location>
        <begin position="148"/>
        <end position="174"/>
    </location>
</feature>
<dbReference type="InterPro" id="IPR049326">
    <property type="entry name" value="Rhodopsin_dom_fungi"/>
</dbReference>
<feature type="transmembrane region" description="Helical" evidence="7">
    <location>
        <begin position="270"/>
        <end position="289"/>
    </location>
</feature>
<evidence type="ECO:0000256" key="6">
    <source>
        <dbReference type="SAM" id="MobiDB-lite"/>
    </source>
</evidence>
<protein>
    <recommendedName>
        <fullName evidence="8">Rhodopsin domain-containing protein</fullName>
    </recommendedName>
</protein>
<accession>A0A6A6T512</accession>
<dbReference type="GO" id="GO:0016020">
    <property type="term" value="C:membrane"/>
    <property type="evidence" value="ECO:0007669"/>
    <property type="project" value="UniProtKB-SubCell"/>
</dbReference>
<feature type="transmembrane region" description="Helical" evidence="7">
    <location>
        <begin position="109"/>
        <end position="127"/>
    </location>
</feature>
<feature type="transmembrane region" description="Helical" evidence="7">
    <location>
        <begin position="226"/>
        <end position="250"/>
    </location>
</feature>
<dbReference type="PANTHER" id="PTHR33048:SF47">
    <property type="entry name" value="INTEGRAL MEMBRANE PROTEIN-RELATED"/>
    <property type="match status" value="1"/>
</dbReference>
<name>A0A6A6T512_9PLEO</name>
<reference evidence="9" key="1">
    <citation type="journal article" date="2020" name="Stud. Mycol.">
        <title>101 Dothideomycetes genomes: a test case for predicting lifestyles and emergence of pathogens.</title>
        <authorList>
            <person name="Haridas S."/>
            <person name="Albert R."/>
            <person name="Binder M."/>
            <person name="Bloem J."/>
            <person name="Labutti K."/>
            <person name="Salamov A."/>
            <person name="Andreopoulos B."/>
            <person name="Baker S."/>
            <person name="Barry K."/>
            <person name="Bills G."/>
            <person name="Bluhm B."/>
            <person name="Cannon C."/>
            <person name="Castanera R."/>
            <person name="Culley D."/>
            <person name="Daum C."/>
            <person name="Ezra D."/>
            <person name="Gonzalez J."/>
            <person name="Henrissat B."/>
            <person name="Kuo A."/>
            <person name="Liang C."/>
            <person name="Lipzen A."/>
            <person name="Lutzoni F."/>
            <person name="Magnuson J."/>
            <person name="Mondo S."/>
            <person name="Nolan M."/>
            <person name="Ohm R."/>
            <person name="Pangilinan J."/>
            <person name="Park H.-J."/>
            <person name="Ramirez L."/>
            <person name="Alfaro M."/>
            <person name="Sun H."/>
            <person name="Tritt A."/>
            <person name="Yoshinaga Y."/>
            <person name="Zwiers L.-H."/>
            <person name="Turgeon B."/>
            <person name="Goodwin S."/>
            <person name="Spatafora J."/>
            <person name="Crous P."/>
            <person name="Grigoriev I."/>
        </authorList>
    </citation>
    <scope>NUCLEOTIDE SEQUENCE</scope>
    <source>
        <strain evidence="9">CBS 122681</strain>
    </source>
</reference>
<dbReference type="InterPro" id="IPR052337">
    <property type="entry name" value="SAT4-like"/>
</dbReference>
<evidence type="ECO:0000256" key="3">
    <source>
        <dbReference type="ARBA" id="ARBA00022989"/>
    </source>
</evidence>
<dbReference type="PANTHER" id="PTHR33048">
    <property type="entry name" value="PTH11-LIKE INTEGRAL MEMBRANE PROTEIN (AFU_ORTHOLOGUE AFUA_5G11245)"/>
    <property type="match status" value="1"/>
</dbReference>
<sequence length="401" mass="44203">MSLDREALLRLPALAPPPGVQANFVNPYTTVGASNARNIAIVAISTPLVWTRIFTKCRVVRRMDIEDYLITLAWVILVAGMMTPAFLAVHHTKLGAHQWDLTVAELIEQLHLFHIITASYCAGTLVLKSAIGIQCLRTFAPNTGRQDATFYLSHLLLWGNIVLYLVLTFLEIFSCWPMEAIWDVTVHGRCMHHMLVHMLASIFNTVSDFLLVVIPQKAIWTLHMRTSAKVGISACFVVGIGACMCSALRIPRTVELFYSSDVTYHMELTGGLAFLEFFFGLCAACVPVLPKFAIFLSTKTPFASFSSYMQRMLGYSQVTPVSGPASPNQAQIGTHNARGANISDAEFHDLVDSIRTGTCNSVDMGDPSFAPMSNYKPPPEWRTRPIGTPESDRIAEASKSG</sequence>
<proteinExistence type="inferred from homology"/>
<evidence type="ECO:0000256" key="2">
    <source>
        <dbReference type="ARBA" id="ARBA00022692"/>
    </source>
</evidence>
<keyword evidence="2 7" id="KW-0812">Transmembrane</keyword>
<evidence type="ECO:0000256" key="5">
    <source>
        <dbReference type="ARBA" id="ARBA00038359"/>
    </source>
</evidence>
<evidence type="ECO:0000256" key="1">
    <source>
        <dbReference type="ARBA" id="ARBA00004141"/>
    </source>
</evidence>
<evidence type="ECO:0000313" key="9">
    <source>
        <dbReference type="EMBL" id="KAF2655105.1"/>
    </source>
</evidence>
<dbReference type="EMBL" id="MU004354">
    <property type="protein sequence ID" value="KAF2655105.1"/>
    <property type="molecule type" value="Genomic_DNA"/>
</dbReference>
<keyword evidence="4 7" id="KW-0472">Membrane</keyword>
<evidence type="ECO:0000259" key="8">
    <source>
        <dbReference type="Pfam" id="PF20684"/>
    </source>
</evidence>
<feature type="transmembrane region" description="Helical" evidence="7">
    <location>
        <begin position="194"/>
        <end position="214"/>
    </location>
</feature>
<dbReference type="Proteomes" id="UP000799324">
    <property type="component" value="Unassembled WGS sequence"/>
</dbReference>
<gene>
    <name evidence="9" type="ORF">K491DRAFT_440630</name>
</gene>
<comment type="subcellular location">
    <subcellularLocation>
        <location evidence="1">Membrane</location>
        <topology evidence="1">Multi-pass membrane protein</topology>
    </subcellularLocation>
</comment>